<organism evidence="1 2">
    <name type="scientific">Streptosporangium roseum (strain ATCC 12428 / DSM 43021 / JCM 3005 / KCTC 9067 / NCIMB 10171 / NRRL 2505 / NI 9100)</name>
    <dbReference type="NCBI Taxonomy" id="479432"/>
    <lineage>
        <taxon>Bacteria</taxon>
        <taxon>Bacillati</taxon>
        <taxon>Actinomycetota</taxon>
        <taxon>Actinomycetes</taxon>
        <taxon>Streptosporangiales</taxon>
        <taxon>Streptosporangiaceae</taxon>
        <taxon>Streptosporangium</taxon>
    </lineage>
</organism>
<proteinExistence type="predicted"/>
<gene>
    <name evidence="1" type="ordered locus">Sros_6899</name>
</gene>
<protein>
    <submittedName>
        <fullName evidence="1">Uncharacterized protein</fullName>
    </submittedName>
</protein>
<accession>D2B777</accession>
<evidence type="ECO:0000313" key="1">
    <source>
        <dbReference type="EMBL" id="ACZ89602.1"/>
    </source>
</evidence>
<dbReference type="eggNOG" id="COG0823">
    <property type="taxonomic scope" value="Bacteria"/>
</dbReference>
<evidence type="ECO:0000313" key="2">
    <source>
        <dbReference type="Proteomes" id="UP000002029"/>
    </source>
</evidence>
<name>D2B777_STRRD</name>
<dbReference type="Proteomes" id="UP000002029">
    <property type="component" value="Chromosome"/>
</dbReference>
<reference evidence="1 2" key="1">
    <citation type="journal article" date="2010" name="Stand. Genomic Sci.">
        <title>Complete genome sequence of Streptosporangium roseum type strain (NI 9100).</title>
        <authorList>
            <person name="Nolan M."/>
            <person name="Sikorski J."/>
            <person name="Jando M."/>
            <person name="Lucas S."/>
            <person name="Lapidus A."/>
            <person name="Glavina Del Rio T."/>
            <person name="Chen F."/>
            <person name="Tice H."/>
            <person name="Pitluck S."/>
            <person name="Cheng J.F."/>
            <person name="Chertkov O."/>
            <person name="Sims D."/>
            <person name="Meincke L."/>
            <person name="Brettin T."/>
            <person name="Han C."/>
            <person name="Detter J.C."/>
            <person name="Bruce D."/>
            <person name="Goodwin L."/>
            <person name="Land M."/>
            <person name="Hauser L."/>
            <person name="Chang Y.J."/>
            <person name="Jeffries C.D."/>
            <person name="Ivanova N."/>
            <person name="Mavromatis K."/>
            <person name="Mikhailova N."/>
            <person name="Chen A."/>
            <person name="Palaniappan K."/>
            <person name="Chain P."/>
            <person name="Rohde M."/>
            <person name="Goker M."/>
            <person name="Bristow J."/>
            <person name="Eisen J.A."/>
            <person name="Markowitz V."/>
            <person name="Hugenholtz P."/>
            <person name="Kyrpides N.C."/>
            <person name="Klenk H.P."/>
        </authorList>
    </citation>
    <scope>NUCLEOTIDE SEQUENCE [LARGE SCALE GENOMIC DNA]</scope>
    <source>
        <strain evidence="2">ATCC 12428 / DSM 43021 / JCM 3005 / NI 9100</strain>
    </source>
</reference>
<dbReference type="STRING" id="479432.Sros_6899"/>
<dbReference type="RefSeq" id="WP_012893333.1">
    <property type="nucleotide sequence ID" value="NC_013595.1"/>
</dbReference>
<dbReference type="EMBL" id="CP001814">
    <property type="protein sequence ID" value="ACZ89602.1"/>
    <property type="molecule type" value="Genomic_DNA"/>
</dbReference>
<sequence>MSSLDGLLNARPTKEVWQEVCLRLAELDEEELAAVAPRVLSWPAQQRPMPDDDVPAEQKAFGPVALDARGRLLAHTAPDGRVVIREADGGAVLAAAQTGLTDVNALAFAPDGAALFAVGGAVEGAAVRGAQAGPAARMLNLDPAPDHPSLTAGALVRSAELPGELDAASPFAATSTRAVWADRGPFAFVASDHGSVLFDSVGRTLWAHPSGQIVSFTPDGQAMVTVGESIDAWFLAGLAVPERTGPGAADRTAGAPR</sequence>
<dbReference type="AlphaFoldDB" id="D2B777"/>
<dbReference type="HOGENOM" id="CLU_1081512_0_0_11"/>
<dbReference type="SUPFAM" id="SSF50969">
    <property type="entry name" value="YVTN repeat-like/Quinoprotein amine dehydrogenase"/>
    <property type="match status" value="1"/>
</dbReference>
<dbReference type="OrthoDB" id="218695at2"/>
<keyword evidence="2" id="KW-1185">Reference proteome</keyword>
<dbReference type="KEGG" id="sro:Sros_6899"/>
<dbReference type="InterPro" id="IPR011044">
    <property type="entry name" value="Quino_amine_DH_bsu"/>
</dbReference>